<evidence type="ECO:0000313" key="3">
    <source>
        <dbReference type="Proteomes" id="UP000244722"/>
    </source>
</evidence>
<feature type="region of interest" description="Disordered" evidence="1">
    <location>
        <begin position="97"/>
        <end position="174"/>
    </location>
</feature>
<evidence type="ECO:0000313" key="2">
    <source>
        <dbReference type="EMBL" id="PUU77371.1"/>
    </source>
</evidence>
<proteinExistence type="predicted"/>
<feature type="compositionally biased region" description="Acidic residues" evidence="1">
    <location>
        <begin position="335"/>
        <end position="362"/>
    </location>
</feature>
<feature type="compositionally biased region" description="Acidic residues" evidence="1">
    <location>
        <begin position="133"/>
        <end position="145"/>
    </location>
</feature>
<feature type="compositionally biased region" description="Basic residues" evidence="1">
    <location>
        <begin position="372"/>
        <end position="388"/>
    </location>
</feature>
<organism evidence="2 3">
    <name type="scientific">Tuber borchii</name>
    <name type="common">White truffle</name>
    <dbReference type="NCBI Taxonomy" id="42251"/>
    <lineage>
        <taxon>Eukaryota</taxon>
        <taxon>Fungi</taxon>
        <taxon>Dikarya</taxon>
        <taxon>Ascomycota</taxon>
        <taxon>Pezizomycotina</taxon>
        <taxon>Pezizomycetes</taxon>
        <taxon>Pezizales</taxon>
        <taxon>Tuberaceae</taxon>
        <taxon>Tuber</taxon>
    </lineage>
</organism>
<reference evidence="2 3" key="1">
    <citation type="submission" date="2017-04" db="EMBL/GenBank/DDBJ databases">
        <title>Draft genome sequence of Tuber borchii Vittad., a whitish edible truffle.</title>
        <authorList>
            <consortium name="DOE Joint Genome Institute"/>
            <person name="Murat C."/>
            <person name="Kuo A."/>
            <person name="Barry K.W."/>
            <person name="Clum A."/>
            <person name="Dockter R.B."/>
            <person name="Fauchery L."/>
            <person name="Iotti M."/>
            <person name="Kohler A."/>
            <person name="Labutti K."/>
            <person name="Lindquist E.A."/>
            <person name="Lipzen A."/>
            <person name="Ohm R.A."/>
            <person name="Wang M."/>
            <person name="Grigoriev I.V."/>
            <person name="Zambonelli A."/>
            <person name="Martin F.M."/>
        </authorList>
    </citation>
    <scope>NUCLEOTIDE SEQUENCE [LARGE SCALE GENOMIC DNA]</scope>
    <source>
        <strain evidence="2 3">Tbo3840</strain>
    </source>
</reference>
<name>A0A2T6ZPF4_TUBBO</name>
<dbReference type="OrthoDB" id="10487895at2759"/>
<feature type="region of interest" description="Disordered" evidence="1">
    <location>
        <begin position="316"/>
        <end position="409"/>
    </location>
</feature>
<dbReference type="AlphaFoldDB" id="A0A2T6ZPF4"/>
<dbReference type="Proteomes" id="UP000244722">
    <property type="component" value="Unassembled WGS sequence"/>
</dbReference>
<sequence>MPTVADEEQKGLKHCLCELALATPKELPDTSYQHALEFRKWLLQFRDLASASTIAPETSSSSYITSHSGPYKKALTSLQKFHPKLDTSVACLSPLQEKKSQRKQLDLPPTLSKGNKGSISKPAGVQGIADRAEMEEPVDMEDTGSEESLSGNEGSEGYTKPPSKPRSKERIPPPVPLCEGQIYFSTRFHVKLRKPQQERLGAHSVGTKNKCRKSRPWVIVEVLGHGHARAICSTTREKKTWSGVTRETAGSFLPISPTESKFERPVVQLADDARNIFTGLSLLFLEIQQDIKVELLGDYIGSLTEEGLATLREQRKKWEKGGKVAPSEHYGKGEEGDDEDDENDDSGEEEGEEGVEDDDCRDVDDGWTLVTHQKRPHCTRGRGRRGNRGRGNCRGPPSHGHSNGGRRAI</sequence>
<comment type="caution">
    <text evidence="2">The sequence shown here is derived from an EMBL/GenBank/DDBJ whole genome shotgun (WGS) entry which is preliminary data.</text>
</comment>
<gene>
    <name evidence="2" type="ORF">B9Z19DRAFT_1065941</name>
</gene>
<feature type="compositionally biased region" description="Low complexity" evidence="1">
    <location>
        <begin position="146"/>
        <end position="157"/>
    </location>
</feature>
<keyword evidence="3" id="KW-1185">Reference proteome</keyword>
<protein>
    <submittedName>
        <fullName evidence="2">Uncharacterized protein</fullName>
    </submittedName>
</protein>
<dbReference type="EMBL" id="NESQ01000155">
    <property type="protein sequence ID" value="PUU77371.1"/>
    <property type="molecule type" value="Genomic_DNA"/>
</dbReference>
<evidence type="ECO:0000256" key="1">
    <source>
        <dbReference type="SAM" id="MobiDB-lite"/>
    </source>
</evidence>
<accession>A0A2T6ZPF4</accession>